<dbReference type="CDD" id="cd04301">
    <property type="entry name" value="NAT_SF"/>
    <property type="match status" value="1"/>
</dbReference>
<organism evidence="2 3">
    <name type="scientific">Motilimonas pumila</name>
    <dbReference type="NCBI Taxonomy" id="2303987"/>
    <lineage>
        <taxon>Bacteria</taxon>
        <taxon>Pseudomonadati</taxon>
        <taxon>Pseudomonadota</taxon>
        <taxon>Gammaproteobacteria</taxon>
        <taxon>Alteromonadales</taxon>
        <taxon>Alteromonadales genera incertae sedis</taxon>
        <taxon>Motilimonas</taxon>
    </lineage>
</organism>
<evidence type="ECO:0000313" key="3">
    <source>
        <dbReference type="Proteomes" id="UP000283255"/>
    </source>
</evidence>
<dbReference type="Gene3D" id="3.40.630.30">
    <property type="match status" value="1"/>
</dbReference>
<evidence type="ECO:0000259" key="1">
    <source>
        <dbReference type="PROSITE" id="PS51186"/>
    </source>
</evidence>
<protein>
    <submittedName>
        <fullName evidence="2">GNAT family N-acetyltransferase</fullName>
    </submittedName>
</protein>
<accession>A0A418YEM8</accession>
<keyword evidence="3" id="KW-1185">Reference proteome</keyword>
<dbReference type="GO" id="GO:0016747">
    <property type="term" value="F:acyltransferase activity, transferring groups other than amino-acyl groups"/>
    <property type="evidence" value="ECO:0007669"/>
    <property type="project" value="InterPro"/>
</dbReference>
<dbReference type="OrthoDB" id="9789605at2"/>
<feature type="domain" description="N-acetyltransferase" evidence="1">
    <location>
        <begin position="4"/>
        <end position="156"/>
    </location>
</feature>
<gene>
    <name evidence="2" type="ORF">D1Z90_10515</name>
</gene>
<reference evidence="2 3" key="2">
    <citation type="submission" date="2019-01" db="EMBL/GenBank/DDBJ databases">
        <title>Motilimonas pumilus sp. nov., isolated from the gut of sea cucumber (Apostichopus japonicus).</title>
        <authorList>
            <person name="Wang F.-Q."/>
            <person name="Ren L.-H."/>
            <person name="Lin Y.-W."/>
            <person name="Sun G.-H."/>
            <person name="Du Z.-J."/>
            <person name="Zhao J.-X."/>
            <person name="Liu X.-J."/>
            <person name="Liu L.-J."/>
        </authorList>
    </citation>
    <scope>NUCLEOTIDE SEQUENCE [LARGE SCALE GENOMIC DNA]</scope>
    <source>
        <strain evidence="2 3">PLHSC7-2</strain>
    </source>
</reference>
<dbReference type="AlphaFoldDB" id="A0A418YEM8"/>
<dbReference type="EMBL" id="QZCH01000012">
    <property type="protein sequence ID" value="RJG47561.1"/>
    <property type="molecule type" value="Genomic_DNA"/>
</dbReference>
<dbReference type="RefSeq" id="WP_119910714.1">
    <property type="nucleotide sequence ID" value="NZ_QZCH01000012.1"/>
</dbReference>
<proteinExistence type="predicted"/>
<dbReference type="Proteomes" id="UP000283255">
    <property type="component" value="Unassembled WGS sequence"/>
</dbReference>
<sequence length="164" mass="18382">MGVLTIRRAKLEDAAALSQIANGLSHFYMADAQLPVPTWLQQSFTEEGYRQRLAEPAFIHDVAVIDGHVAGFIATRNNDYLYNLFVAQAYHGQGIAKRLWQHVLQRWQQQAVQPATVSLRSSLFAVPVYSRFGFVKVGQVGEHEGVAFQPMALALKQSLTEERL</sequence>
<evidence type="ECO:0000313" key="2">
    <source>
        <dbReference type="EMBL" id="RJG47561.1"/>
    </source>
</evidence>
<name>A0A418YEM8_9GAMM</name>
<reference evidence="2 3" key="1">
    <citation type="submission" date="2018-09" db="EMBL/GenBank/DDBJ databases">
        <authorList>
            <person name="Wang F."/>
        </authorList>
    </citation>
    <scope>NUCLEOTIDE SEQUENCE [LARGE SCALE GENOMIC DNA]</scope>
    <source>
        <strain evidence="2 3">PLHSC7-2</strain>
    </source>
</reference>
<dbReference type="InterPro" id="IPR016181">
    <property type="entry name" value="Acyl_CoA_acyltransferase"/>
</dbReference>
<dbReference type="SUPFAM" id="SSF55729">
    <property type="entry name" value="Acyl-CoA N-acyltransferases (Nat)"/>
    <property type="match status" value="1"/>
</dbReference>
<dbReference type="PROSITE" id="PS51186">
    <property type="entry name" value="GNAT"/>
    <property type="match status" value="1"/>
</dbReference>
<dbReference type="InterPro" id="IPR000182">
    <property type="entry name" value="GNAT_dom"/>
</dbReference>
<comment type="caution">
    <text evidence="2">The sequence shown here is derived from an EMBL/GenBank/DDBJ whole genome shotgun (WGS) entry which is preliminary data.</text>
</comment>
<keyword evidence="2" id="KW-0808">Transferase</keyword>
<dbReference type="PANTHER" id="PTHR43451:SF1">
    <property type="entry name" value="ACETYLTRANSFERASE"/>
    <property type="match status" value="1"/>
</dbReference>
<dbReference type="Pfam" id="PF13673">
    <property type="entry name" value="Acetyltransf_10"/>
    <property type="match status" value="1"/>
</dbReference>
<dbReference type="InterPro" id="IPR052564">
    <property type="entry name" value="N-acetyltrans/Recomb-assoc"/>
</dbReference>
<dbReference type="PANTHER" id="PTHR43451">
    <property type="entry name" value="ACETYLTRANSFERASE (GNAT) FAMILY PROTEIN"/>
    <property type="match status" value="1"/>
</dbReference>